<organism evidence="2 5">
    <name type="scientific">Puccinia graminis f. sp. tritici</name>
    <dbReference type="NCBI Taxonomy" id="56615"/>
    <lineage>
        <taxon>Eukaryota</taxon>
        <taxon>Fungi</taxon>
        <taxon>Dikarya</taxon>
        <taxon>Basidiomycota</taxon>
        <taxon>Pucciniomycotina</taxon>
        <taxon>Pucciniomycetes</taxon>
        <taxon>Pucciniales</taxon>
        <taxon>Pucciniaceae</taxon>
        <taxon>Puccinia</taxon>
    </lineage>
</organism>
<comment type="caution">
    <text evidence="2">The sequence shown here is derived from an EMBL/GenBank/DDBJ whole genome shotgun (WGS) entry which is preliminary data.</text>
</comment>
<proteinExistence type="predicted"/>
<dbReference type="InterPro" id="IPR046496">
    <property type="entry name" value="DUF6589"/>
</dbReference>
<dbReference type="AlphaFoldDB" id="A0A5B0LS59"/>
<evidence type="ECO:0000313" key="3">
    <source>
        <dbReference type="EMBL" id="KAA1071509.1"/>
    </source>
</evidence>
<evidence type="ECO:0000313" key="2">
    <source>
        <dbReference type="EMBL" id="KAA1067261.1"/>
    </source>
</evidence>
<dbReference type="Pfam" id="PF20231">
    <property type="entry name" value="DUF6589"/>
    <property type="match status" value="1"/>
</dbReference>
<reference evidence="4 5" key="1">
    <citation type="submission" date="2019-05" db="EMBL/GenBank/DDBJ databases">
        <title>Emergence of the Ug99 lineage of the wheat stem rust pathogen through somatic hybridization.</title>
        <authorList>
            <person name="Li F."/>
            <person name="Upadhyaya N.M."/>
            <person name="Sperschneider J."/>
            <person name="Matny O."/>
            <person name="Nguyen-Phuc H."/>
            <person name="Mago R."/>
            <person name="Raley C."/>
            <person name="Miller M.E."/>
            <person name="Silverstein K.A.T."/>
            <person name="Henningsen E."/>
            <person name="Hirsch C.D."/>
            <person name="Visser B."/>
            <person name="Pretorius Z.A."/>
            <person name="Steffenson B.J."/>
            <person name="Schwessinger B."/>
            <person name="Dodds P.N."/>
            <person name="Figueroa M."/>
        </authorList>
    </citation>
    <scope>NUCLEOTIDE SEQUENCE [LARGE SCALE GENOMIC DNA]</scope>
    <source>
        <strain evidence="3">21-0</strain>
        <strain evidence="2 5">Ug99</strain>
    </source>
</reference>
<dbReference type="EMBL" id="VDEP01000507">
    <property type="protein sequence ID" value="KAA1067261.1"/>
    <property type="molecule type" value="Genomic_DNA"/>
</dbReference>
<feature type="domain" description="DUF6589" evidence="1">
    <location>
        <begin position="4"/>
        <end position="376"/>
    </location>
</feature>
<protein>
    <recommendedName>
        <fullName evidence="1">DUF6589 domain-containing protein</fullName>
    </recommendedName>
</protein>
<dbReference type="Proteomes" id="UP000324748">
    <property type="component" value="Unassembled WGS sequence"/>
</dbReference>
<name>A0A5B0LS59_PUCGR</name>
<gene>
    <name evidence="3" type="ORF">PGT21_010172</name>
    <name evidence="2" type="ORF">PGTUg99_029899</name>
</gene>
<evidence type="ECO:0000313" key="5">
    <source>
        <dbReference type="Proteomes" id="UP000325313"/>
    </source>
</evidence>
<evidence type="ECO:0000313" key="4">
    <source>
        <dbReference type="Proteomes" id="UP000324748"/>
    </source>
</evidence>
<dbReference type="OrthoDB" id="2505744at2759"/>
<evidence type="ECO:0000259" key="1">
    <source>
        <dbReference type="Pfam" id="PF20231"/>
    </source>
</evidence>
<keyword evidence="4" id="KW-1185">Reference proteome</keyword>
<accession>A0A5B0LS59</accession>
<dbReference type="EMBL" id="VSWC01000170">
    <property type="protein sequence ID" value="KAA1071509.1"/>
    <property type="molecule type" value="Genomic_DNA"/>
</dbReference>
<dbReference type="Proteomes" id="UP000325313">
    <property type="component" value="Unassembled WGS sequence"/>
</dbReference>
<sequence>MLISSPEDEKHWVLVLKSQIAKVLLTYIAKPAEKRTTIAITPPTIEQISHKPPDITMIKLMIASDNSAQGIGEVCTGIIQQSNLDETEFSSRLQVMDGDLATCANIQSLQSQRVPSEYSADTITNLLTLLGGSHTLWNIGLAIFELHYGNTSDSRDCGAWRWLDSLGIPSTKTLDKKDFTKMIQNMEKIHEATIVYCIMCVMGIQNSSLTDQLLSLPGKTIESIIDKTYHQYFSARAKSKAAKSASPKHSNLLLRLGDFASIIEGNRAMKSGDIGRLMNMWKRWSVIAIGVTKLRQYAIQLPRMIILLNHVLPAGLSKIIRHSLLIAPSGRQRHFVAKDYFLEHQNCWLKYIFNQTGRGTEIDRLKDLYSTNVQTMLIQKLATDSGAVHIFYSHHNKIDLKSMNNCLRMTRANNVCGPSDKAGD</sequence>